<evidence type="ECO:0000256" key="3">
    <source>
        <dbReference type="ARBA" id="ARBA00023001"/>
    </source>
</evidence>
<sequence>MDRFLKVVNNKLINGLGEEVVLRGLNLGGWLIQESWMCPVSGEDRKWANLDTLNVLEERFTEKEVQEILDTYQDHWITETDIKNISDLGCNVLRVPFWYRNFMKSEDGTWINENHNENPGFKRLDWVINMAERYGMYVILDMHGCPGGQSMDHCCGTLEENRLYTDIVCQESMKKLWVAIANRYKENSTVAAYDIMNEPQNNSGYEGKNSYDPWEQKSWEMTNQIYDSMIKAIRETGDNHIITVEGIWRVSNLPNPNEKGWTNMMYQTHLYDDDQGFKKWVEDMADTMDKYGVAGYIGEFQNLNGIPMCEEHNISWTTWTYKGTNNDVGTFFCYFANIARVDVKTDCLETIKVKWGKKIETTNFIEKSEVVGSIKASSKKM</sequence>
<dbReference type="EMBL" id="FRCP01000013">
    <property type="protein sequence ID" value="SHM62736.1"/>
    <property type="molecule type" value="Genomic_DNA"/>
</dbReference>
<dbReference type="PANTHER" id="PTHR31297:SF41">
    <property type="entry name" value="ENDOGLUCANASE, PUTATIVE (AFU_ORTHOLOGUE AFUA_5G01830)-RELATED"/>
    <property type="match status" value="1"/>
</dbReference>
<keyword evidence="2 7" id="KW-0378">Hydrolase</keyword>
<dbReference type="GO" id="GO:0009986">
    <property type="term" value="C:cell surface"/>
    <property type="evidence" value="ECO:0007669"/>
    <property type="project" value="TreeGrafter"/>
</dbReference>
<dbReference type="SUPFAM" id="SSF51445">
    <property type="entry name" value="(Trans)glycosidases"/>
    <property type="match status" value="1"/>
</dbReference>
<organism evidence="9 10">
    <name type="scientific">Anaerosporobacter mobilis DSM 15930</name>
    <dbReference type="NCBI Taxonomy" id="1120996"/>
    <lineage>
        <taxon>Bacteria</taxon>
        <taxon>Bacillati</taxon>
        <taxon>Bacillota</taxon>
        <taxon>Clostridia</taxon>
        <taxon>Lachnospirales</taxon>
        <taxon>Lachnospiraceae</taxon>
        <taxon>Anaerosporobacter</taxon>
    </lineage>
</organism>
<keyword evidence="6" id="KW-0624">Polysaccharide degradation</keyword>
<accession>A0A1M7KBV6</accession>
<evidence type="ECO:0000256" key="1">
    <source>
        <dbReference type="ARBA" id="ARBA00005641"/>
    </source>
</evidence>
<evidence type="ECO:0000313" key="10">
    <source>
        <dbReference type="Proteomes" id="UP000184038"/>
    </source>
</evidence>
<evidence type="ECO:0000259" key="8">
    <source>
        <dbReference type="Pfam" id="PF00150"/>
    </source>
</evidence>
<keyword evidence="3" id="KW-0136">Cellulose degradation</keyword>
<proteinExistence type="inferred from homology"/>
<dbReference type="RefSeq" id="WP_073288465.1">
    <property type="nucleotide sequence ID" value="NZ_FRCP01000013.1"/>
</dbReference>
<keyword evidence="10" id="KW-1185">Reference proteome</keyword>
<name>A0A1M7KBV6_9FIRM</name>
<dbReference type="InterPro" id="IPR001547">
    <property type="entry name" value="Glyco_hydro_5"/>
</dbReference>
<evidence type="ECO:0000256" key="4">
    <source>
        <dbReference type="ARBA" id="ARBA00023277"/>
    </source>
</evidence>
<evidence type="ECO:0000256" key="5">
    <source>
        <dbReference type="ARBA" id="ARBA00023295"/>
    </source>
</evidence>
<feature type="domain" description="Glycoside hydrolase family 5" evidence="8">
    <location>
        <begin position="72"/>
        <end position="333"/>
    </location>
</feature>
<evidence type="ECO:0000256" key="7">
    <source>
        <dbReference type="RuleBase" id="RU361153"/>
    </source>
</evidence>
<dbReference type="Pfam" id="PF00150">
    <property type="entry name" value="Cellulase"/>
    <property type="match status" value="1"/>
</dbReference>
<dbReference type="PANTHER" id="PTHR31297">
    <property type="entry name" value="GLUCAN ENDO-1,6-BETA-GLUCOSIDASE B"/>
    <property type="match status" value="1"/>
</dbReference>
<keyword evidence="5 7" id="KW-0326">Glycosidase</keyword>
<dbReference type="STRING" id="1120996.SAMN02746066_02657"/>
<dbReference type="GO" id="GO:0008422">
    <property type="term" value="F:beta-glucosidase activity"/>
    <property type="evidence" value="ECO:0007669"/>
    <property type="project" value="TreeGrafter"/>
</dbReference>
<dbReference type="Gene3D" id="3.20.20.80">
    <property type="entry name" value="Glycosidases"/>
    <property type="match status" value="1"/>
</dbReference>
<dbReference type="GO" id="GO:0005576">
    <property type="term" value="C:extracellular region"/>
    <property type="evidence" value="ECO:0007669"/>
    <property type="project" value="TreeGrafter"/>
</dbReference>
<dbReference type="AlphaFoldDB" id="A0A1M7KBV6"/>
<evidence type="ECO:0000256" key="2">
    <source>
        <dbReference type="ARBA" id="ARBA00022801"/>
    </source>
</evidence>
<dbReference type="GO" id="GO:0030245">
    <property type="term" value="P:cellulose catabolic process"/>
    <property type="evidence" value="ECO:0007669"/>
    <property type="project" value="UniProtKB-KW"/>
</dbReference>
<evidence type="ECO:0000313" key="9">
    <source>
        <dbReference type="EMBL" id="SHM62736.1"/>
    </source>
</evidence>
<gene>
    <name evidence="9" type="ORF">SAMN02746066_02657</name>
</gene>
<dbReference type="OrthoDB" id="9800475at2"/>
<reference evidence="9 10" key="1">
    <citation type="submission" date="2016-11" db="EMBL/GenBank/DDBJ databases">
        <authorList>
            <person name="Jaros S."/>
            <person name="Januszkiewicz K."/>
            <person name="Wedrychowicz H."/>
        </authorList>
    </citation>
    <scope>NUCLEOTIDE SEQUENCE [LARGE SCALE GENOMIC DNA]</scope>
    <source>
        <strain evidence="9 10">DSM 15930</strain>
    </source>
</reference>
<dbReference type="InterPro" id="IPR050386">
    <property type="entry name" value="Glycosyl_hydrolase_5"/>
</dbReference>
<dbReference type="Proteomes" id="UP000184038">
    <property type="component" value="Unassembled WGS sequence"/>
</dbReference>
<dbReference type="InterPro" id="IPR017853">
    <property type="entry name" value="GH"/>
</dbReference>
<comment type="similarity">
    <text evidence="1 7">Belongs to the glycosyl hydrolase 5 (cellulase A) family.</text>
</comment>
<evidence type="ECO:0000256" key="6">
    <source>
        <dbReference type="ARBA" id="ARBA00023326"/>
    </source>
</evidence>
<keyword evidence="4" id="KW-0119">Carbohydrate metabolism</keyword>
<protein>
    <submittedName>
        <fullName evidence="9">Cellulase (Glycosyl hydrolase family 5)</fullName>
    </submittedName>
</protein>